<gene>
    <name evidence="2" type="ORF">MM415A00842_0013</name>
    <name evidence="1" type="ORF">MM415B00852_0013</name>
</gene>
<name>A0A6M3KCZ7_9ZZZZ</name>
<dbReference type="AlphaFoldDB" id="A0A6M3KCZ7"/>
<dbReference type="EMBL" id="MT141457">
    <property type="protein sequence ID" value="QJA61920.1"/>
    <property type="molecule type" value="Genomic_DNA"/>
</dbReference>
<dbReference type="EMBL" id="MT142391">
    <property type="protein sequence ID" value="QJA79702.1"/>
    <property type="molecule type" value="Genomic_DNA"/>
</dbReference>
<reference evidence="2" key="1">
    <citation type="submission" date="2020-03" db="EMBL/GenBank/DDBJ databases">
        <title>The deep terrestrial virosphere.</title>
        <authorList>
            <person name="Holmfeldt K."/>
            <person name="Nilsson E."/>
            <person name="Simone D."/>
            <person name="Lopez-Fernandez M."/>
            <person name="Wu X."/>
            <person name="de Brujin I."/>
            <person name="Lundin D."/>
            <person name="Andersson A."/>
            <person name="Bertilsson S."/>
            <person name="Dopson M."/>
        </authorList>
    </citation>
    <scope>NUCLEOTIDE SEQUENCE</scope>
    <source>
        <strain evidence="2">MM415A00842</strain>
        <strain evidence="1">MM415B00852</strain>
    </source>
</reference>
<sequence length="73" mass="9001">MFLHSNKDLNLMDIIYSNEYITTTSSNHIKYYYYDRKIYPESEYLKMMDERRRKDSDEISKLFDELIDELCVL</sequence>
<accession>A0A6M3KCZ7</accession>
<organism evidence="2">
    <name type="scientific">viral metagenome</name>
    <dbReference type="NCBI Taxonomy" id="1070528"/>
    <lineage>
        <taxon>unclassified sequences</taxon>
        <taxon>metagenomes</taxon>
        <taxon>organismal metagenomes</taxon>
    </lineage>
</organism>
<evidence type="ECO:0000313" key="1">
    <source>
        <dbReference type="EMBL" id="QJA61920.1"/>
    </source>
</evidence>
<proteinExistence type="predicted"/>
<evidence type="ECO:0000313" key="2">
    <source>
        <dbReference type="EMBL" id="QJA79702.1"/>
    </source>
</evidence>
<protein>
    <submittedName>
        <fullName evidence="2">Uncharacterized protein</fullName>
    </submittedName>
</protein>